<organism evidence="4 5">
    <name type="scientific">Rossellomorea vietnamensis</name>
    <dbReference type="NCBI Taxonomy" id="218284"/>
    <lineage>
        <taxon>Bacteria</taxon>
        <taxon>Bacillati</taxon>
        <taxon>Bacillota</taxon>
        <taxon>Bacilli</taxon>
        <taxon>Bacillales</taxon>
        <taxon>Bacillaceae</taxon>
        <taxon>Rossellomorea</taxon>
    </lineage>
</organism>
<dbReference type="AlphaFoldDB" id="A0A5D4NTZ8"/>
<proteinExistence type="predicted"/>
<dbReference type="EMBL" id="VTEI01000006">
    <property type="protein sequence ID" value="TYS16282.1"/>
    <property type="molecule type" value="Genomic_DNA"/>
</dbReference>
<accession>A0A5D4NTZ8</accession>
<reference evidence="4 5" key="1">
    <citation type="submission" date="2019-08" db="EMBL/GenBank/DDBJ databases">
        <title>Bacillus genomes from the desert of Cuatro Cienegas, Coahuila.</title>
        <authorList>
            <person name="Olmedo-Alvarez G."/>
        </authorList>
    </citation>
    <scope>NUCLEOTIDE SEQUENCE [LARGE SCALE GENOMIC DNA]</scope>
    <source>
        <strain evidence="4 5">CH34_1T</strain>
    </source>
</reference>
<keyword evidence="1" id="KW-0175">Coiled coil</keyword>
<dbReference type="Gene3D" id="1.25.60.10">
    <property type="entry name" value="MgtE N-terminal domain-like"/>
    <property type="match status" value="1"/>
</dbReference>
<dbReference type="OrthoDB" id="1724615at2"/>
<dbReference type="InterPro" id="IPR006668">
    <property type="entry name" value="Mg_transptr_MgtE_intracell_dom"/>
</dbReference>
<dbReference type="Pfam" id="PF03448">
    <property type="entry name" value="MgtE_N"/>
    <property type="match status" value="1"/>
</dbReference>
<protein>
    <submittedName>
        <fullName evidence="4">MotE family protein</fullName>
    </submittedName>
</protein>
<evidence type="ECO:0000259" key="3">
    <source>
        <dbReference type="Pfam" id="PF03448"/>
    </source>
</evidence>
<feature type="domain" description="Magnesium transporter MgtE intracellular" evidence="3">
    <location>
        <begin position="136"/>
        <end position="199"/>
    </location>
</feature>
<dbReference type="SUPFAM" id="SSF158791">
    <property type="entry name" value="MgtE N-terminal domain-like"/>
    <property type="match status" value="1"/>
</dbReference>
<keyword evidence="2" id="KW-1133">Transmembrane helix</keyword>
<evidence type="ECO:0000313" key="5">
    <source>
        <dbReference type="Proteomes" id="UP000322267"/>
    </source>
</evidence>
<evidence type="ECO:0000313" key="4">
    <source>
        <dbReference type="EMBL" id="TYS16282.1"/>
    </source>
</evidence>
<dbReference type="Proteomes" id="UP000322267">
    <property type="component" value="Unassembled WGS sequence"/>
</dbReference>
<keyword evidence="2" id="KW-0472">Membrane</keyword>
<gene>
    <name evidence="4" type="ORF">FZC78_13180</name>
</gene>
<comment type="caution">
    <text evidence="4">The sequence shown here is derived from an EMBL/GenBank/DDBJ whole genome shotgun (WGS) entry which is preliminary data.</text>
</comment>
<dbReference type="InterPro" id="IPR038076">
    <property type="entry name" value="MgtE_N_sf"/>
</dbReference>
<keyword evidence="2" id="KW-0812">Transmembrane</keyword>
<sequence>MGKKTGKNRNEKTTSPFQWVLFAGIIPLLFAVVTTLVVLSLAGMNIFEKAKEAGEKIPVISSVIPTDAKEEAAKLEARVLSLQSDIEDKLSEISTLKGKINSQEKERENLLAEQEELQSKIEELEQIQQENKRAFKEMISTFETMSAKSAAPVLVNMEKEKAIKILSNIKPDTLAKILEKMSPEDAAMYTEQLSAEVNQER</sequence>
<evidence type="ECO:0000256" key="2">
    <source>
        <dbReference type="SAM" id="Phobius"/>
    </source>
</evidence>
<evidence type="ECO:0000256" key="1">
    <source>
        <dbReference type="SAM" id="Coils"/>
    </source>
</evidence>
<feature type="coiled-coil region" evidence="1">
    <location>
        <begin position="72"/>
        <end position="137"/>
    </location>
</feature>
<feature type="transmembrane region" description="Helical" evidence="2">
    <location>
        <begin position="20"/>
        <end position="42"/>
    </location>
</feature>
<dbReference type="RefSeq" id="WP_148940162.1">
    <property type="nucleotide sequence ID" value="NZ_VTEI01000006.1"/>
</dbReference>
<name>A0A5D4NTZ8_9BACI</name>